<evidence type="ECO:0000256" key="5">
    <source>
        <dbReference type="ARBA" id="ARBA00023015"/>
    </source>
</evidence>
<name>A0A226DNB5_FOLCA</name>
<comment type="subcellular location">
    <subcellularLocation>
        <location evidence="1">Nucleus</location>
    </subcellularLocation>
</comment>
<evidence type="ECO:0000313" key="13">
    <source>
        <dbReference type="Proteomes" id="UP000198287"/>
    </source>
</evidence>
<dbReference type="Gene3D" id="3.30.50.10">
    <property type="entry name" value="Erythroid Transcription Factor GATA-1, subunit A"/>
    <property type="match status" value="1"/>
</dbReference>
<sequence length="467" mass="52398">MGRTLPVPVPCKVCGDKSFGKHYGVYCCDGCSCFFKRSIRRNISYSCIAVQEERGPRKGSKGYTKFRYSLEKKNRKRGRRFRHESPPSSSMNGDTGTDSMSPQPPSSSTSQSIGEVQKVKSVDPTTKIEQDGHHDLIIKSYSEPNKAHHKIHHLHQSPSLGGYGRKHGLSPWRPSPSQTTPFITTISNLSTTTKCESNHSWMWPMLLNNSTFSGGTLTPSDQYLQALVALQNCPTRSNIPSTAILPAPPQTSLFQGNYILNILTLTIQHARSHPPFAFFEKRLQDTILQTCWNQLVILHLSLLGLPHFSYEALFSMEMGPTIGQFISSMSQICMKFCMSPIEISFLESIILLRADISKPNVPSYLQLGQETRVGPETTILSRIGDINLDSDANKMTKFASSLTHEMEPLYQKTLIALSLFLSQNYPLQPVRFGNILAFVELLRSAETKGFFERLIPFPVLKFVLDRC</sequence>
<feature type="compositionally biased region" description="Polar residues" evidence="10">
    <location>
        <begin position="86"/>
        <end position="98"/>
    </location>
</feature>
<dbReference type="OrthoDB" id="5771769at2759"/>
<comment type="caution">
    <text evidence="12">The sequence shown here is derived from an EMBL/GenBank/DDBJ whole genome shotgun (WGS) entry which is preliminary data.</text>
</comment>
<evidence type="ECO:0000256" key="2">
    <source>
        <dbReference type="ARBA" id="ARBA00022723"/>
    </source>
</evidence>
<evidence type="ECO:0000256" key="1">
    <source>
        <dbReference type="ARBA" id="ARBA00004123"/>
    </source>
</evidence>
<keyword evidence="5" id="KW-0805">Transcription regulation</keyword>
<keyword evidence="6" id="KW-0238">DNA-binding</keyword>
<dbReference type="PROSITE" id="PS00031">
    <property type="entry name" value="NUCLEAR_REC_DBD_1"/>
    <property type="match status" value="1"/>
</dbReference>
<dbReference type="PRINTS" id="PR00047">
    <property type="entry name" value="STROIDFINGER"/>
</dbReference>
<keyword evidence="8 12" id="KW-0675">Receptor</keyword>
<reference evidence="12 13" key="1">
    <citation type="submission" date="2015-12" db="EMBL/GenBank/DDBJ databases">
        <title>The genome of Folsomia candida.</title>
        <authorList>
            <person name="Faddeeva A."/>
            <person name="Derks M.F."/>
            <person name="Anvar Y."/>
            <person name="Smit S."/>
            <person name="Van Straalen N."/>
            <person name="Roelofs D."/>
        </authorList>
    </citation>
    <scope>NUCLEOTIDE SEQUENCE [LARGE SCALE GENOMIC DNA]</scope>
    <source>
        <strain evidence="12 13">VU population</strain>
        <tissue evidence="12">Whole body</tissue>
    </source>
</reference>
<evidence type="ECO:0000313" key="12">
    <source>
        <dbReference type="EMBL" id="OXA46590.1"/>
    </source>
</evidence>
<dbReference type="Gene3D" id="1.10.565.10">
    <property type="entry name" value="Retinoid X Receptor"/>
    <property type="match status" value="1"/>
</dbReference>
<evidence type="ECO:0000256" key="8">
    <source>
        <dbReference type="ARBA" id="ARBA00023170"/>
    </source>
</evidence>
<dbReference type="InterPro" id="IPR001628">
    <property type="entry name" value="Znf_hrmn_rcpt"/>
</dbReference>
<organism evidence="12 13">
    <name type="scientific">Folsomia candida</name>
    <name type="common">Springtail</name>
    <dbReference type="NCBI Taxonomy" id="158441"/>
    <lineage>
        <taxon>Eukaryota</taxon>
        <taxon>Metazoa</taxon>
        <taxon>Ecdysozoa</taxon>
        <taxon>Arthropoda</taxon>
        <taxon>Hexapoda</taxon>
        <taxon>Collembola</taxon>
        <taxon>Entomobryomorpha</taxon>
        <taxon>Isotomoidea</taxon>
        <taxon>Isotomidae</taxon>
        <taxon>Proisotominae</taxon>
        <taxon>Folsomia</taxon>
    </lineage>
</organism>
<feature type="region of interest" description="Disordered" evidence="10">
    <location>
        <begin position="56"/>
        <end position="133"/>
    </location>
</feature>
<evidence type="ECO:0000256" key="4">
    <source>
        <dbReference type="ARBA" id="ARBA00022833"/>
    </source>
</evidence>
<proteinExistence type="predicted"/>
<dbReference type="SUPFAM" id="SSF48508">
    <property type="entry name" value="Nuclear receptor ligand-binding domain"/>
    <property type="match status" value="1"/>
</dbReference>
<feature type="compositionally biased region" description="Basic and acidic residues" evidence="10">
    <location>
        <begin position="117"/>
        <end position="133"/>
    </location>
</feature>
<keyword evidence="9" id="KW-0539">Nucleus</keyword>
<dbReference type="AlphaFoldDB" id="A0A226DNB5"/>
<keyword evidence="3" id="KW-0863">Zinc-finger</keyword>
<dbReference type="GO" id="GO:0008270">
    <property type="term" value="F:zinc ion binding"/>
    <property type="evidence" value="ECO:0007669"/>
    <property type="project" value="UniProtKB-KW"/>
</dbReference>
<dbReference type="PANTHER" id="PTHR24083">
    <property type="entry name" value="NUCLEAR HORMONE RECEPTOR"/>
    <property type="match status" value="1"/>
</dbReference>
<keyword evidence="7" id="KW-0804">Transcription</keyword>
<evidence type="ECO:0000256" key="10">
    <source>
        <dbReference type="SAM" id="MobiDB-lite"/>
    </source>
</evidence>
<dbReference type="SUPFAM" id="SSF57716">
    <property type="entry name" value="Glucocorticoid receptor-like (DNA-binding domain)"/>
    <property type="match status" value="1"/>
</dbReference>
<accession>A0A226DNB5</accession>
<dbReference type="GO" id="GO:0043565">
    <property type="term" value="F:sequence-specific DNA binding"/>
    <property type="evidence" value="ECO:0007669"/>
    <property type="project" value="InterPro"/>
</dbReference>
<gene>
    <name evidence="12" type="ORF">Fcan01_18614</name>
</gene>
<keyword evidence="13" id="KW-1185">Reference proteome</keyword>
<dbReference type="GO" id="GO:0003700">
    <property type="term" value="F:DNA-binding transcription factor activity"/>
    <property type="evidence" value="ECO:0007669"/>
    <property type="project" value="InterPro"/>
</dbReference>
<dbReference type="PROSITE" id="PS51030">
    <property type="entry name" value="NUCLEAR_REC_DBD_2"/>
    <property type="match status" value="1"/>
</dbReference>
<dbReference type="InterPro" id="IPR035500">
    <property type="entry name" value="NHR-like_dom_sf"/>
</dbReference>
<keyword evidence="4" id="KW-0862">Zinc</keyword>
<dbReference type="SMART" id="SM00399">
    <property type="entry name" value="ZnF_C4"/>
    <property type="match status" value="1"/>
</dbReference>
<dbReference type="InterPro" id="IPR050274">
    <property type="entry name" value="Nuclear_hormone_rcpt_NR2"/>
</dbReference>
<dbReference type="EMBL" id="LNIX01000015">
    <property type="protein sequence ID" value="OXA46590.1"/>
    <property type="molecule type" value="Genomic_DNA"/>
</dbReference>
<evidence type="ECO:0000256" key="9">
    <source>
        <dbReference type="ARBA" id="ARBA00023242"/>
    </source>
</evidence>
<protein>
    <submittedName>
        <fullName evidence="12">Nuclear receptor subfamily 2 group E member 1</fullName>
    </submittedName>
</protein>
<evidence type="ECO:0000256" key="3">
    <source>
        <dbReference type="ARBA" id="ARBA00022771"/>
    </source>
</evidence>
<evidence type="ECO:0000256" key="7">
    <source>
        <dbReference type="ARBA" id="ARBA00023163"/>
    </source>
</evidence>
<feature type="compositionally biased region" description="Basic residues" evidence="10">
    <location>
        <begin position="73"/>
        <end position="82"/>
    </location>
</feature>
<keyword evidence="2" id="KW-0479">Metal-binding</keyword>
<dbReference type="Proteomes" id="UP000198287">
    <property type="component" value="Unassembled WGS sequence"/>
</dbReference>
<feature type="domain" description="Nuclear receptor" evidence="11">
    <location>
        <begin position="8"/>
        <end position="47"/>
    </location>
</feature>
<evidence type="ECO:0000256" key="6">
    <source>
        <dbReference type="ARBA" id="ARBA00023125"/>
    </source>
</evidence>
<dbReference type="Pfam" id="PF00105">
    <property type="entry name" value="zf-C4"/>
    <property type="match status" value="1"/>
</dbReference>
<dbReference type="InterPro" id="IPR013088">
    <property type="entry name" value="Znf_NHR/GATA"/>
</dbReference>
<dbReference type="GO" id="GO:0005634">
    <property type="term" value="C:nucleus"/>
    <property type="evidence" value="ECO:0007669"/>
    <property type="project" value="UniProtKB-SubCell"/>
</dbReference>
<evidence type="ECO:0000259" key="11">
    <source>
        <dbReference type="PROSITE" id="PS51030"/>
    </source>
</evidence>